<evidence type="ECO:0000256" key="1">
    <source>
        <dbReference type="ARBA" id="ARBA00004651"/>
    </source>
</evidence>
<sequence>MHPGLVPGISVEESRHNFSLDKVVFGVTAAAILAFIIWGVTSPEQVGSSASSALSWGLRNFGWLFNIVLVACVIIMAVLAFSRFGNITLGKDDEEPEYSFFSWVAMMFAAGIGVGIFFFGPSEPLTMYLDPPPLTVEAETEEALHRAIAQANFHWGLSPWALYALVGGAMAYSCYRRGRPTLMSSLFTPVFKRSGPFGTIIDILAIVATLFGTAATLGISTLQIGDGIAIMRSGDSAPMGVLLTVMGVLTIGFVISAVSGVGKGIRILSNINISLTSAAILFIFATGPTLLLVNLLPSGTLVYADRFFDMASRSLSWGEDTLDFQSAWTAFYWAWWIAWAPFVGMFIARISRGRTLRQFAVVTTLVPTAVLICAFTIFGGTAITFSREGREGFDGTATPQQVLFNMFGEMPLAEITQYILIGILAVFFITSADSASTIMGSMSSKGDPEPNKLVVVFWGLAMMGIAVVMLLSGGEDALSGLQSLTILSAMPFSVVILLLMYSFIKDLSTDPMAIRNSYARNAVKSAVIRGIEEYGDDFEIVVEPSAAGEGAGAEFDSTSNEYTDWYRRTDEEGTPVGYDYETGEWSDGYQAEDEDSTNTDSGTATGTGTAAEDNRG</sequence>
<keyword evidence="7 9" id="KW-0472">Membrane</keyword>
<dbReference type="PANTHER" id="PTHR30047">
    <property type="entry name" value="HIGH-AFFINITY CHOLINE TRANSPORT PROTEIN-RELATED"/>
    <property type="match status" value="1"/>
</dbReference>
<evidence type="ECO:0000256" key="4">
    <source>
        <dbReference type="ARBA" id="ARBA00022475"/>
    </source>
</evidence>
<organism evidence="10 11">
    <name type="scientific">Corynebacterium coyleae</name>
    <dbReference type="NCBI Taxonomy" id="53374"/>
    <lineage>
        <taxon>Bacteria</taxon>
        <taxon>Bacillati</taxon>
        <taxon>Actinomycetota</taxon>
        <taxon>Actinomycetes</taxon>
        <taxon>Mycobacteriales</taxon>
        <taxon>Corynebacteriaceae</taxon>
        <taxon>Corynebacterium</taxon>
    </lineage>
</organism>
<evidence type="ECO:0000256" key="3">
    <source>
        <dbReference type="ARBA" id="ARBA00022448"/>
    </source>
</evidence>
<feature type="compositionally biased region" description="Low complexity" evidence="8">
    <location>
        <begin position="598"/>
        <end position="616"/>
    </location>
</feature>
<evidence type="ECO:0000256" key="2">
    <source>
        <dbReference type="ARBA" id="ARBA00005658"/>
    </source>
</evidence>
<dbReference type="AlphaFoldDB" id="A0AAP7CBK2"/>
<feature type="transmembrane region" description="Helical" evidence="9">
    <location>
        <begin position="239"/>
        <end position="261"/>
    </location>
</feature>
<dbReference type="EMBL" id="JAAUVV010000002">
    <property type="protein sequence ID" value="NJJ03109.1"/>
    <property type="molecule type" value="Genomic_DNA"/>
</dbReference>
<feature type="transmembrane region" description="Helical" evidence="9">
    <location>
        <begin position="196"/>
        <end position="219"/>
    </location>
</feature>
<feature type="transmembrane region" description="Helical" evidence="9">
    <location>
        <begin position="453"/>
        <end position="472"/>
    </location>
</feature>
<feature type="transmembrane region" description="Helical" evidence="9">
    <location>
        <begin position="61"/>
        <end position="80"/>
    </location>
</feature>
<evidence type="ECO:0000256" key="5">
    <source>
        <dbReference type="ARBA" id="ARBA00022692"/>
    </source>
</evidence>
<evidence type="ECO:0000256" key="6">
    <source>
        <dbReference type="ARBA" id="ARBA00022989"/>
    </source>
</evidence>
<keyword evidence="5 9" id="KW-0812">Transmembrane</keyword>
<accession>A0AAP7CBK2</accession>
<proteinExistence type="inferred from homology"/>
<keyword evidence="3" id="KW-0813">Transport</keyword>
<dbReference type="Proteomes" id="UP000591626">
    <property type="component" value="Unassembled WGS sequence"/>
</dbReference>
<dbReference type="PANTHER" id="PTHR30047:SF7">
    <property type="entry name" value="HIGH-AFFINITY CHOLINE TRANSPORT PROTEIN"/>
    <property type="match status" value="1"/>
</dbReference>
<feature type="transmembrane region" description="Helical" evidence="9">
    <location>
        <begin position="360"/>
        <end position="385"/>
    </location>
</feature>
<evidence type="ECO:0000256" key="7">
    <source>
        <dbReference type="ARBA" id="ARBA00023136"/>
    </source>
</evidence>
<protein>
    <submittedName>
        <fullName evidence="10">BCCT family transporter</fullName>
    </submittedName>
</protein>
<dbReference type="NCBIfam" id="TIGR00842">
    <property type="entry name" value="bcct"/>
    <property type="match status" value="1"/>
</dbReference>
<keyword evidence="4" id="KW-1003">Cell membrane</keyword>
<evidence type="ECO:0000256" key="9">
    <source>
        <dbReference type="SAM" id="Phobius"/>
    </source>
</evidence>
<reference evidence="10 11" key="1">
    <citation type="submission" date="2020-03" db="EMBL/GenBank/DDBJ databases">
        <title>Draft genome sequences of bacterial isolates from the female urobiome.</title>
        <authorList>
            <person name="Miller-Ensminger T."/>
            <person name="Wolfe A.J."/>
            <person name="Putonti C."/>
        </authorList>
    </citation>
    <scope>NUCLEOTIDE SEQUENCE [LARGE SCALE GENOMIC DNA]</scope>
    <source>
        <strain evidence="10 11">UMB8490</strain>
    </source>
</reference>
<feature type="transmembrane region" description="Helical" evidence="9">
    <location>
        <begin position="415"/>
        <end position="432"/>
    </location>
</feature>
<dbReference type="GO" id="GO:0022857">
    <property type="term" value="F:transmembrane transporter activity"/>
    <property type="evidence" value="ECO:0007669"/>
    <property type="project" value="InterPro"/>
</dbReference>
<dbReference type="GO" id="GO:0005886">
    <property type="term" value="C:plasma membrane"/>
    <property type="evidence" value="ECO:0007669"/>
    <property type="project" value="UniProtKB-SubCell"/>
</dbReference>
<feature type="transmembrane region" description="Helical" evidence="9">
    <location>
        <begin position="484"/>
        <end position="504"/>
    </location>
</feature>
<comment type="similarity">
    <text evidence="2">Belongs to the BCCT transporter (TC 2.A.15) family.</text>
</comment>
<gene>
    <name evidence="10" type="ORF">HC138_01760</name>
</gene>
<comment type="caution">
    <text evidence="10">The sequence shown here is derived from an EMBL/GenBank/DDBJ whole genome shotgun (WGS) entry which is preliminary data.</text>
</comment>
<feature type="transmembrane region" description="Helical" evidence="9">
    <location>
        <begin position="273"/>
        <end position="296"/>
    </location>
</feature>
<feature type="region of interest" description="Disordered" evidence="8">
    <location>
        <begin position="562"/>
        <end position="616"/>
    </location>
</feature>
<evidence type="ECO:0000313" key="11">
    <source>
        <dbReference type="Proteomes" id="UP000591626"/>
    </source>
</evidence>
<dbReference type="Pfam" id="PF02028">
    <property type="entry name" value="BCCT"/>
    <property type="match status" value="1"/>
</dbReference>
<feature type="transmembrane region" description="Helical" evidence="9">
    <location>
        <begin position="100"/>
        <end position="120"/>
    </location>
</feature>
<feature type="transmembrane region" description="Helical" evidence="9">
    <location>
        <begin position="330"/>
        <end position="348"/>
    </location>
</feature>
<dbReference type="InterPro" id="IPR000060">
    <property type="entry name" value="BCCT_transptr"/>
</dbReference>
<evidence type="ECO:0000256" key="8">
    <source>
        <dbReference type="SAM" id="MobiDB-lite"/>
    </source>
</evidence>
<feature type="transmembrane region" description="Helical" evidence="9">
    <location>
        <begin position="23"/>
        <end position="41"/>
    </location>
</feature>
<name>A0AAP7CBK2_9CORY</name>
<evidence type="ECO:0000313" key="10">
    <source>
        <dbReference type="EMBL" id="NJJ03109.1"/>
    </source>
</evidence>
<comment type="subcellular location">
    <subcellularLocation>
        <location evidence="1">Cell membrane</location>
        <topology evidence="1">Multi-pass membrane protein</topology>
    </subcellularLocation>
</comment>
<keyword evidence="6 9" id="KW-1133">Transmembrane helix</keyword>
<feature type="transmembrane region" description="Helical" evidence="9">
    <location>
        <begin position="157"/>
        <end position="175"/>
    </location>
</feature>